<dbReference type="SUPFAM" id="SSF49842">
    <property type="entry name" value="TNF-like"/>
    <property type="match status" value="1"/>
</dbReference>
<dbReference type="OMA" id="PYESETG"/>
<dbReference type="PROSITE" id="PS50871">
    <property type="entry name" value="C1Q"/>
    <property type="match status" value="1"/>
</dbReference>
<evidence type="ECO:0000256" key="3">
    <source>
        <dbReference type="ARBA" id="ARBA00022729"/>
    </source>
</evidence>
<evidence type="ECO:0000256" key="2">
    <source>
        <dbReference type="ARBA" id="ARBA00022525"/>
    </source>
</evidence>
<dbReference type="Proteomes" id="UP000245119">
    <property type="component" value="Linkage Group LG6"/>
</dbReference>
<keyword evidence="2" id="KW-0964">Secreted</keyword>
<dbReference type="Pfam" id="PF00386">
    <property type="entry name" value="C1q"/>
    <property type="match status" value="1"/>
</dbReference>
<evidence type="ECO:0000259" key="5">
    <source>
        <dbReference type="PROSITE" id="PS50871"/>
    </source>
</evidence>
<dbReference type="InterPro" id="IPR001073">
    <property type="entry name" value="C1q_dom"/>
</dbReference>
<proteinExistence type="predicted"/>
<feature type="coiled-coil region" evidence="4">
    <location>
        <begin position="1"/>
        <end position="28"/>
    </location>
</feature>
<dbReference type="GO" id="GO:0005576">
    <property type="term" value="C:extracellular region"/>
    <property type="evidence" value="ECO:0007669"/>
    <property type="project" value="UniProtKB-SubCell"/>
</dbReference>
<dbReference type="PANTHER" id="PTHR22923">
    <property type="entry name" value="CEREBELLIN-RELATED"/>
    <property type="match status" value="1"/>
</dbReference>
<protein>
    <recommendedName>
        <fullName evidence="5">C1q domain-containing protein</fullName>
    </recommendedName>
</protein>
<dbReference type="InterPro" id="IPR050822">
    <property type="entry name" value="Cerebellin_Synaptic_Org"/>
</dbReference>
<dbReference type="EMBL" id="PZQS01000006">
    <property type="protein sequence ID" value="PVD28696.1"/>
    <property type="molecule type" value="Genomic_DNA"/>
</dbReference>
<comment type="subcellular location">
    <subcellularLocation>
        <location evidence="1">Secreted</location>
    </subcellularLocation>
</comment>
<keyword evidence="7" id="KW-1185">Reference proteome</keyword>
<keyword evidence="4" id="KW-0175">Coiled coil</keyword>
<keyword evidence="3" id="KW-0732">Signal</keyword>
<feature type="domain" description="C1q" evidence="5">
    <location>
        <begin position="98"/>
        <end position="235"/>
    </location>
</feature>
<name>A0A2T7P5L5_POMCA</name>
<comment type="caution">
    <text evidence="6">The sequence shown here is derived from an EMBL/GenBank/DDBJ whole genome shotgun (WGS) entry which is preliminary data.</text>
</comment>
<sequence>MTSLEEENERLRGLVDALRQDYNKMADESCRLQEDVSGIRRNLGDLGGDNSWVQQDVSDLHTSLEVVKGSVATLLESNSQLHQHFTNLDKSFTGLKEKSSKLVGFQANLTSLSSVNTRGPLVFNDVKSNVGNGYNIKAGVFKAPISGIYLFIATVLRPSTSGDAEVYIVVDGTQVTKSVPYESETGEGASCTCHVVQKLRAGQKVWTRAWSVGDIRLLGGVSFSGMLIQPEMETP</sequence>
<evidence type="ECO:0000313" key="7">
    <source>
        <dbReference type="Proteomes" id="UP000245119"/>
    </source>
</evidence>
<evidence type="ECO:0000256" key="4">
    <source>
        <dbReference type="SAM" id="Coils"/>
    </source>
</evidence>
<reference evidence="6 7" key="1">
    <citation type="submission" date="2018-04" db="EMBL/GenBank/DDBJ databases">
        <title>The genome of golden apple snail Pomacea canaliculata provides insight into stress tolerance and invasive adaptation.</title>
        <authorList>
            <person name="Liu C."/>
            <person name="Liu B."/>
            <person name="Ren Y."/>
            <person name="Zhang Y."/>
            <person name="Wang H."/>
            <person name="Li S."/>
            <person name="Jiang F."/>
            <person name="Yin L."/>
            <person name="Zhang G."/>
            <person name="Qian W."/>
            <person name="Fan W."/>
        </authorList>
    </citation>
    <scope>NUCLEOTIDE SEQUENCE [LARGE SCALE GENOMIC DNA]</scope>
    <source>
        <strain evidence="6">SZHN2017</strain>
        <tissue evidence="6">Muscle</tissue>
    </source>
</reference>
<dbReference type="PANTHER" id="PTHR22923:SF116">
    <property type="entry name" value="C1Q DOMAIN-CONTAINING PROTEIN"/>
    <property type="match status" value="1"/>
</dbReference>
<dbReference type="SMART" id="SM00110">
    <property type="entry name" value="C1Q"/>
    <property type="match status" value="1"/>
</dbReference>
<evidence type="ECO:0000256" key="1">
    <source>
        <dbReference type="ARBA" id="ARBA00004613"/>
    </source>
</evidence>
<dbReference type="Gene3D" id="2.60.120.40">
    <property type="match status" value="1"/>
</dbReference>
<dbReference type="Gene3D" id="1.20.5.1700">
    <property type="match status" value="1"/>
</dbReference>
<dbReference type="AlphaFoldDB" id="A0A2T7P5L5"/>
<dbReference type="InterPro" id="IPR008983">
    <property type="entry name" value="Tumour_necrosis_fac-like_dom"/>
</dbReference>
<organism evidence="6 7">
    <name type="scientific">Pomacea canaliculata</name>
    <name type="common">Golden apple snail</name>
    <dbReference type="NCBI Taxonomy" id="400727"/>
    <lineage>
        <taxon>Eukaryota</taxon>
        <taxon>Metazoa</taxon>
        <taxon>Spiralia</taxon>
        <taxon>Lophotrochozoa</taxon>
        <taxon>Mollusca</taxon>
        <taxon>Gastropoda</taxon>
        <taxon>Caenogastropoda</taxon>
        <taxon>Architaenioglossa</taxon>
        <taxon>Ampullarioidea</taxon>
        <taxon>Ampullariidae</taxon>
        <taxon>Pomacea</taxon>
    </lineage>
</organism>
<evidence type="ECO:0000313" key="6">
    <source>
        <dbReference type="EMBL" id="PVD28696.1"/>
    </source>
</evidence>
<gene>
    <name evidence="6" type="ORF">C0Q70_11290</name>
</gene>
<accession>A0A2T7P5L5</accession>